<protein>
    <submittedName>
        <fullName evidence="1">Uncharacterized protein</fullName>
    </submittedName>
</protein>
<keyword evidence="2" id="KW-1185">Reference proteome</keyword>
<name>A0A9X7MYA9_PSEDE</name>
<gene>
    <name evidence="1" type="ORF">F1C79_07545</name>
</gene>
<sequence length="174" mass="19777">MRFNYSLILLAMLSYDSHATPIGWRGEAVIASRNGAPAICLPQNATEAFPISRVVLSESYVNTSLKWILALKGNFKPVTLKPGECFKFGDIPDGYELDKDSNISTLQKNRTYSFTIDRVNDSEHYNYFYSSAFCIEGNINNGYKYFQYIRLKDGSTIIPACDSKSKREARPWEK</sequence>
<dbReference type="EMBL" id="CP043626">
    <property type="protein sequence ID" value="QEY71490.1"/>
    <property type="molecule type" value="Genomic_DNA"/>
</dbReference>
<evidence type="ECO:0000313" key="2">
    <source>
        <dbReference type="Proteomes" id="UP000326659"/>
    </source>
</evidence>
<dbReference type="Proteomes" id="UP000326659">
    <property type="component" value="Chromosome"/>
</dbReference>
<proteinExistence type="predicted"/>
<dbReference type="KEGG" id="pden:F1C79_07545"/>
<dbReference type="AlphaFoldDB" id="A0A9X7MYA9"/>
<dbReference type="RefSeq" id="WP_151186963.1">
    <property type="nucleotide sequence ID" value="NZ_CP043626.1"/>
</dbReference>
<evidence type="ECO:0000313" key="1">
    <source>
        <dbReference type="EMBL" id="QEY71490.1"/>
    </source>
</evidence>
<dbReference type="OrthoDB" id="6900261at2"/>
<reference evidence="1 2" key="1">
    <citation type="submission" date="2019-09" db="EMBL/GenBank/DDBJ databases">
        <title>Prosopis cineraria nodule microbiome.</title>
        <authorList>
            <person name="Chaluvadi S.R."/>
            <person name="Ali R."/>
            <person name="Wang X."/>
        </authorList>
    </citation>
    <scope>NUCLEOTIDE SEQUENCE [LARGE SCALE GENOMIC DNA]</scope>
    <source>
        <strain evidence="1 2">BG1</strain>
    </source>
</reference>
<accession>A0A9X7MYA9</accession>
<organism evidence="1 2">
    <name type="scientific">Pseudomonas denitrificans</name>
    <dbReference type="NCBI Taxonomy" id="43306"/>
    <lineage>
        <taxon>Bacteria</taxon>
        <taxon>Pseudomonadati</taxon>
        <taxon>Pseudomonadota</taxon>
        <taxon>Gammaproteobacteria</taxon>
        <taxon>Pseudomonadales</taxon>
        <taxon>Pseudomonadaceae</taxon>
        <taxon>Halopseudomonas</taxon>
    </lineage>
</organism>